<keyword evidence="1" id="KW-0808">Transferase</keyword>
<organism evidence="1 2">
    <name type="scientific">Reinekea forsetii</name>
    <dbReference type="NCBI Taxonomy" id="1336806"/>
    <lineage>
        <taxon>Bacteria</taxon>
        <taxon>Pseudomonadati</taxon>
        <taxon>Pseudomonadota</taxon>
        <taxon>Gammaproteobacteria</taxon>
        <taxon>Oceanospirillales</taxon>
        <taxon>Saccharospirillaceae</taxon>
        <taxon>Reinekea</taxon>
    </lineage>
</organism>
<accession>A0A2K8KTI9</accession>
<dbReference type="SUPFAM" id="SSF53448">
    <property type="entry name" value="Nucleotide-diphospho-sugar transferases"/>
    <property type="match status" value="1"/>
</dbReference>
<name>A0A2K8KTI9_9GAMM</name>
<keyword evidence="2" id="KW-1185">Reference proteome</keyword>
<dbReference type="EMBL" id="CP011797">
    <property type="protein sequence ID" value="ATX78055.1"/>
    <property type="molecule type" value="Genomic_DNA"/>
</dbReference>
<dbReference type="KEGG" id="rfo:REIFOR_02934"/>
<gene>
    <name evidence="1" type="ORF">REIFOR_02934</name>
</gene>
<dbReference type="OrthoDB" id="1494230at2"/>
<dbReference type="Proteomes" id="UP000229757">
    <property type="component" value="Chromosome"/>
</dbReference>
<evidence type="ECO:0000313" key="1">
    <source>
        <dbReference type="EMBL" id="ATX78055.1"/>
    </source>
</evidence>
<dbReference type="AlphaFoldDB" id="A0A2K8KTI9"/>
<proteinExistence type="predicted"/>
<dbReference type="GO" id="GO:0016740">
    <property type="term" value="F:transferase activity"/>
    <property type="evidence" value="ECO:0007669"/>
    <property type="project" value="UniProtKB-KW"/>
</dbReference>
<reference evidence="1 2" key="1">
    <citation type="journal article" date="2017" name="Environ. Microbiol.">
        <title>Genomic and physiological analyses of 'Reinekea forsetii' reveal a versatile opportunistic lifestyle during spring algae blooms.</title>
        <authorList>
            <person name="Avci B."/>
            <person name="Hahnke R.L."/>
            <person name="Chafee M."/>
            <person name="Fischer T."/>
            <person name="Gruber-Vodicka H."/>
            <person name="Tegetmeyer H.E."/>
            <person name="Harder J."/>
            <person name="Fuchs B.M."/>
            <person name="Amann R.I."/>
            <person name="Teeling H."/>
        </authorList>
    </citation>
    <scope>NUCLEOTIDE SEQUENCE [LARGE SCALE GENOMIC DNA]</scope>
    <source>
        <strain evidence="1 2">Hel1_31_D35</strain>
    </source>
</reference>
<dbReference type="RefSeq" id="WP_100258268.1">
    <property type="nucleotide sequence ID" value="NZ_CP011797.1"/>
</dbReference>
<sequence>MPKTLIFSIAVNGYNLQYSANLKSIVQYADRLNFSRVIVTRPHFTALGIEVAWLKLSLILAALRAGYDWVIFVDADAAIATEAPNILECIDTRKAFFAAHGYSARINSGVMVFKRCTDSIQLLETILRHRNMSLPAQDDVGWGENGHVIHFSRQFPLLEILDQRWNNNSDPELRDYIRHYSAGPMRRHFKVSWPARLAYILCHYGLAAYTRLNHFICPASASLSPQLATLTASTLHRYPLFQTP</sequence>
<protein>
    <submittedName>
        <fullName evidence="1">Glycosyltransferase, GT8 family</fullName>
    </submittedName>
</protein>
<dbReference type="Gene3D" id="3.90.550.10">
    <property type="entry name" value="Spore Coat Polysaccharide Biosynthesis Protein SpsA, Chain A"/>
    <property type="match status" value="1"/>
</dbReference>
<dbReference type="InterPro" id="IPR029044">
    <property type="entry name" value="Nucleotide-diphossugar_trans"/>
</dbReference>
<evidence type="ECO:0000313" key="2">
    <source>
        <dbReference type="Proteomes" id="UP000229757"/>
    </source>
</evidence>